<accession>A0AAD5QNP8</accession>
<protein>
    <submittedName>
        <fullName evidence="1">Uncharacterized protein</fullName>
    </submittedName>
</protein>
<evidence type="ECO:0000313" key="1">
    <source>
        <dbReference type="EMBL" id="KAJ1356997.1"/>
    </source>
</evidence>
<reference evidence="1" key="1">
    <citation type="submission" date="2021-06" db="EMBL/GenBank/DDBJ databases">
        <title>Parelaphostrongylus tenuis whole genome reference sequence.</title>
        <authorList>
            <person name="Garwood T.J."/>
            <person name="Larsen P.A."/>
            <person name="Fountain-Jones N.M."/>
            <person name="Garbe J.R."/>
            <person name="Macchietto M.G."/>
            <person name="Kania S.A."/>
            <person name="Gerhold R.W."/>
            <person name="Richards J.E."/>
            <person name="Wolf T.M."/>
        </authorList>
    </citation>
    <scope>NUCLEOTIDE SEQUENCE</scope>
    <source>
        <strain evidence="1">MNPRO001-30</strain>
        <tissue evidence="1">Meninges</tissue>
    </source>
</reference>
<evidence type="ECO:0000313" key="2">
    <source>
        <dbReference type="Proteomes" id="UP001196413"/>
    </source>
</evidence>
<name>A0AAD5QNP8_PARTN</name>
<keyword evidence="2" id="KW-1185">Reference proteome</keyword>
<dbReference type="AlphaFoldDB" id="A0AAD5QNP8"/>
<sequence>MVPTKGEHRIIVDVHGSYCSLIEEAKTVSGQVSECRARRTQLSSEIQSASDAESATATALLSVILVGTLRVLIIVE</sequence>
<comment type="caution">
    <text evidence="1">The sequence shown here is derived from an EMBL/GenBank/DDBJ whole genome shotgun (WGS) entry which is preliminary data.</text>
</comment>
<gene>
    <name evidence="1" type="ORF">KIN20_015010</name>
</gene>
<organism evidence="1 2">
    <name type="scientific">Parelaphostrongylus tenuis</name>
    <name type="common">Meningeal worm</name>
    <dbReference type="NCBI Taxonomy" id="148309"/>
    <lineage>
        <taxon>Eukaryota</taxon>
        <taxon>Metazoa</taxon>
        <taxon>Ecdysozoa</taxon>
        <taxon>Nematoda</taxon>
        <taxon>Chromadorea</taxon>
        <taxon>Rhabditida</taxon>
        <taxon>Rhabditina</taxon>
        <taxon>Rhabditomorpha</taxon>
        <taxon>Strongyloidea</taxon>
        <taxon>Metastrongylidae</taxon>
        <taxon>Parelaphostrongylus</taxon>
    </lineage>
</organism>
<dbReference type="Proteomes" id="UP001196413">
    <property type="component" value="Unassembled WGS sequence"/>
</dbReference>
<proteinExistence type="predicted"/>
<dbReference type="EMBL" id="JAHQIW010002984">
    <property type="protein sequence ID" value="KAJ1356997.1"/>
    <property type="molecule type" value="Genomic_DNA"/>
</dbReference>